<reference evidence="1" key="1">
    <citation type="submission" date="2021-04" db="EMBL/GenBank/DDBJ databases">
        <title>Brevibacillus composti FJAT-54423, complete genome.</title>
        <authorList>
            <person name="Tang R."/>
        </authorList>
    </citation>
    <scope>NUCLEOTIDE SEQUENCE</scope>
    <source>
        <strain evidence="1">FJAT-54424</strain>
    </source>
</reference>
<keyword evidence="2" id="KW-1185">Reference proteome</keyword>
<proteinExistence type="predicted"/>
<gene>
    <name evidence="1" type="ORF">KDJ56_09095</name>
</gene>
<sequence>MKSANTDGPLQVKQLIIRDFHDMIEQLPDNDQPATIQKLVRFLQGLLRIKQVVPPVVEIVTLIKQAKPTLYHAARRTVTTTSNLHLIFQIDMDPVLAQERMNEFLK</sequence>
<name>A0ABX7Z8J9_9BACL</name>
<accession>A0ABX7Z8J9</accession>
<evidence type="ECO:0000313" key="1">
    <source>
        <dbReference type="EMBL" id="QUO43079.1"/>
    </source>
</evidence>
<protein>
    <submittedName>
        <fullName evidence="1">Uncharacterized protein</fullName>
    </submittedName>
</protein>
<evidence type="ECO:0000313" key="2">
    <source>
        <dbReference type="Proteomes" id="UP000677234"/>
    </source>
</evidence>
<dbReference type="EMBL" id="CP073708">
    <property type="protein sequence ID" value="QUO43079.1"/>
    <property type="molecule type" value="Genomic_DNA"/>
</dbReference>
<dbReference type="RefSeq" id="WP_212138871.1">
    <property type="nucleotide sequence ID" value="NZ_CP073708.1"/>
</dbReference>
<dbReference type="Proteomes" id="UP000677234">
    <property type="component" value="Chromosome"/>
</dbReference>
<organism evidence="1 2">
    <name type="scientific">Brevibacillus composti</name>
    <dbReference type="NCBI Taxonomy" id="2796470"/>
    <lineage>
        <taxon>Bacteria</taxon>
        <taxon>Bacillati</taxon>
        <taxon>Bacillota</taxon>
        <taxon>Bacilli</taxon>
        <taxon>Bacillales</taxon>
        <taxon>Paenibacillaceae</taxon>
        <taxon>Brevibacillus</taxon>
    </lineage>
</organism>